<dbReference type="PANTHER" id="PTHR33337:SF40">
    <property type="entry name" value="CENP-V_GFA DOMAIN-CONTAINING PROTEIN-RELATED"/>
    <property type="match status" value="1"/>
</dbReference>
<dbReference type="Proteomes" id="UP000195766">
    <property type="component" value="Unassembled WGS sequence"/>
</dbReference>
<protein>
    <submittedName>
        <fullName evidence="6">Gfa-like protein</fullName>
    </submittedName>
</protein>
<comment type="similarity">
    <text evidence="1">Belongs to the Gfa family.</text>
</comment>
<evidence type="ECO:0000256" key="3">
    <source>
        <dbReference type="ARBA" id="ARBA00022833"/>
    </source>
</evidence>
<organism evidence="6 7">
    <name type="scientific">Brevundimonas diminuta 3F5N</name>
    <dbReference type="NCBI Taxonomy" id="1255603"/>
    <lineage>
        <taxon>Bacteria</taxon>
        <taxon>Pseudomonadati</taxon>
        <taxon>Pseudomonadota</taxon>
        <taxon>Alphaproteobacteria</taxon>
        <taxon>Caulobacterales</taxon>
        <taxon>Caulobacteraceae</taxon>
        <taxon>Brevundimonas</taxon>
    </lineage>
</organism>
<dbReference type="GO" id="GO:0046872">
    <property type="term" value="F:metal ion binding"/>
    <property type="evidence" value="ECO:0007669"/>
    <property type="project" value="UniProtKB-KW"/>
</dbReference>
<dbReference type="PANTHER" id="PTHR33337">
    <property type="entry name" value="GFA DOMAIN-CONTAINING PROTEIN"/>
    <property type="match status" value="1"/>
</dbReference>
<dbReference type="Gene3D" id="3.90.1590.10">
    <property type="entry name" value="glutathione-dependent formaldehyde- activating enzyme (gfa)"/>
    <property type="match status" value="1"/>
</dbReference>
<dbReference type="Pfam" id="PF04828">
    <property type="entry name" value="GFA"/>
    <property type="match status" value="1"/>
</dbReference>
<gene>
    <name evidence="6" type="ORF">FM111_13260</name>
</gene>
<reference evidence="6 7" key="1">
    <citation type="submission" date="2017-02" db="EMBL/GenBank/DDBJ databases">
        <authorList>
            <person name="Peterson S.W."/>
        </authorList>
    </citation>
    <scope>NUCLEOTIDE SEQUENCE [LARGE SCALE GENOMIC DNA]</scope>
    <source>
        <strain evidence="6 7">3F5N</strain>
    </source>
</reference>
<accession>A0A1R4GJC6</accession>
<evidence type="ECO:0000313" key="6">
    <source>
        <dbReference type="EMBL" id="SJM68230.1"/>
    </source>
</evidence>
<keyword evidence="2" id="KW-0479">Metal-binding</keyword>
<name>A0A1R4GJC6_BREDI</name>
<dbReference type="AlphaFoldDB" id="A0A1R4GJC6"/>
<evidence type="ECO:0000256" key="2">
    <source>
        <dbReference type="ARBA" id="ARBA00022723"/>
    </source>
</evidence>
<dbReference type="RefSeq" id="WP_256968296.1">
    <property type="nucleotide sequence ID" value="NZ_FUIE01000074.1"/>
</dbReference>
<feature type="domain" description="CENP-V/GFA" evidence="5">
    <location>
        <begin position="8"/>
        <end position="116"/>
    </location>
</feature>
<dbReference type="InterPro" id="IPR006913">
    <property type="entry name" value="CENP-V/GFA"/>
</dbReference>
<dbReference type="EMBL" id="FUIE01000074">
    <property type="protein sequence ID" value="SJM68230.1"/>
    <property type="molecule type" value="Genomic_DNA"/>
</dbReference>
<dbReference type="GO" id="GO:0016846">
    <property type="term" value="F:carbon-sulfur lyase activity"/>
    <property type="evidence" value="ECO:0007669"/>
    <property type="project" value="InterPro"/>
</dbReference>
<evidence type="ECO:0000256" key="1">
    <source>
        <dbReference type="ARBA" id="ARBA00005495"/>
    </source>
</evidence>
<proteinExistence type="inferred from homology"/>
<keyword evidence="4" id="KW-0456">Lyase</keyword>
<keyword evidence="3" id="KW-0862">Zinc</keyword>
<evidence type="ECO:0000313" key="7">
    <source>
        <dbReference type="Proteomes" id="UP000195766"/>
    </source>
</evidence>
<dbReference type="PROSITE" id="PS51891">
    <property type="entry name" value="CENP_V_GFA"/>
    <property type="match status" value="1"/>
</dbReference>
<evidence type="ECO:0000256" key="4">
    <source>
        <dbReference type="ARBA" id="ARBA00023239"/>
    </source>
</evidence>
<dbReference type="InterPro" id="IPR011057">
    <property type="entry name" value="Mss4-like_sf"/>
</dbReference>
<dbReference type="SUPFAM" id="SSF51316">
    <property type="entry name" value="Mss4-like"/>
    <property type="match status" value="1"/>
</dbReference>
<evidence type="ECO:0000259" key="5">
    <source>
        <dbReference type="PROSITE" id="PS51891"/>
    </source>
</evidence>
<sequence>MADVETQLNGRCLCGAVRFTATPKGGMHACHCERCRRTSGGVSLSVDCGDTVEVEGPLTTYASSDWAERQFCSACGSNLFWRLKAGGMVMVSVQAFDDPSAFAFDSEIYIDAKPANYAFAGDRTCMTGAEVEALYAEG</sequence>